<dbReference type="KEGG" id="mind:mvi_01440"/>
<organism evidence="5 6">
    <name type="scientific">Methylobacterium indicum</name>
    <dbReference type="NCBI Taxonomy" id="1775910"/>
    <lineage>
        <taxon>Bacteria</taxon>
        <taxon>Pseudomonadati</taxon>
        <taxon>Pseudomonadota</taxon>
        <taxon>Alphaproteobacteria</taxon>
        <taxon>Hyphomicrobiales</taxon>
        <taxon>Methylobacteriaceae</taxon>
        <taxon>Methylobacterium</taxon>
    </lineage>
</organism>
<dbReference type="Proteomes" id="UP000663508">
    <property type="component" value="Chromosome"/>
</dbReference>
<keyword evidence="3" id="KW-0057">Aromatic amino acid biosynthesis</keyword>
<protein>
    <submittedName>
        <fullName evidence="5">Shikimate dehydrogenase</fullName>
    </submittedName>
</protein>
<proteinExistence type="predicted"/>
<dbReference type="InterPro" id="IPR013708">
    <property type="entry name" value="Shikimate_DH-bd_N"/>
</dbReference>
<dbReference type="Pfam" id="PF08501">
    <property type="entry name" value="Shikimate_dh_N"/>
    <property type="match status" value="1"/>
</dbReference>
<name>A0A8H8WNZ9_9HYPH</name>
<dbReference type="InterPro" id="IPR046346">
    <property type="entry name" value="Aminoacid_DH-like_N_sf"/>
</dbReference>
<dbReference type="GO" id="GO:0004764">
    <property type="term" value="F:shikimate 3-dehydrogenase (NADP+) activity"/>
    <property type="evidence" value="ECO:0007669"/>
    <property type="project" value="InterPro"/>
</dbReference>
<reference evidence="5" key="1">
    <citation type="submission" date="2020-11" db="EMBL/GenBank/DDBJ databases">
        <title>Complete genome sequence of a novel pathogenic Methylobacterium strain isolated from rice in Vietnam.</title>
        <authorList>
            <person name="Lai K."/>
            <person name="Okazaki S."/>
            <person name="Higashi K."/>
            <person name="Mori H."/>
            <person name="Toyoda A."/>
            <person name="Kurokawa K."/>
        </authorList>
    </citation>
    <scope>NUCLEOTIDE SEQUENCE</scope>
    <source>
        <strain evidence="5">VL1</strain>
    </source>
</reference>
<accession>A0A8H8WNZ9</accession>
<dbReference type="GO" id="GO:0009073">
    <property type="term" value="P:aromatic amino acid family biosynthetic process"/>
    <property type="evidence" value="ECO:0007669"/>
    <property type="project" value="UniProtKB-KW"/>
</dbReference>
<evidence type="ECO:0000313" key="5">
    <source>
        <dbReference type="EMBL" id="BCM81683.1"/>
    </source>
</evidence>
<dbReference type="PANTHER" id="PTHR21089:SF1">
    <property type="entry name" value="BIFUNCTIONAL 3-DEHYDROQUINATE DEHYDRATASE_SHIKIMATE DEHYDROGENASE, CHLOROPLASTIC"/>
    <property type="match status" value="1"/>
</dbReference>
<dbReference type="InterPro" id="IPR036291">
    <property type="entry name" value="NAD(P)-bd_dom_sf"/>
</dbReference>
<dbReference type="Gene3D" id="3.40.50.720">
    <property type="entry name" value="NAD(P)-binding Rossmann-like Domain"/>
    <property type="match status" value="1"/>
</dbReference>
<dbReference type="Gene3D" id="3.40.50.10860">
    <property type="entry name" value="Leucine Dehydrogenase, chain A, domain 1"/>
    <property type="match status" value="1"/>
</dbReference>
<dbReference type="GO" id="GO:0050661">
    <property type="term" value="F:NADP binding"/>
    <property type="evidence" value="ECO:0007669"/>
    <property type="project" value="TreeGrafter"/>
</dbReference>
<keyword evidence="2" id="KW-0560">Oxidoreductase</keyword>
<feature type="domain" description="Shikimate dehydrogenase substrate binding N-terminal" evidence="4">
    <location>
        <begin position="26"/>
        <end position="109"/>
    </location>
</feature>
<comment type="pathway">
    <text evidence="1">Metabolic intermediate biosynthesis; chorismate biosynthesis; chorismate from D-erythrose 4-phosphate and phosphoenolpyruvate: step 4/7.</text>
</comment>
<dbReference type="RefSeq" id="WP_207180882.1">
    <property type="nucleotide sequence ID" value="NZ_AP024145.1"/>
</dbReference>
<dbReference type="GO" id="GO:0009423">
    <property type="term" value="P:chorismate biosynthetic process"/>
    <property type="evidence" value="ECO:0007669"/>
    <property type="project" value="TreeGrafter"/>
</dbReference>
<dbReference type="CDD" id="cd01065">
    <property type="entry name" value="NAD_bind_Shikimate_DH"/>
    <property type="match status" value="1"/>
</dbReference>
<evidence type="ECO:0000313" key="6">
    <source>
        <dbReference type="Proteomes" id="UP000663508"/>
    </source>
</evidence>
<evidence type="ECO:0000259" key="4">
    <source>
        <dbReference type="Pfam" id="PF08501"/>
    </source>
</evidence>
<dbReference type="SUPFAM" id="SSF53223">
    <property type="entry name" value="Aminoacid dehydrogenase-like, N-terminal domain"/>
    <property type="match status" value="1"/>
</dbReference>
<evidence type="ECO:0000256" key="3">
    <source>
        <dbReference type="ARBA" id="ARBA00023141"/>
    </source>
</evidence>
<dbReference type="PANTHER" id="PTHR21089">
    <property type="entry name" value="SHIKIMATE DEHYDROGENASE"/>
    <property type="match status" value="1"/>
</dbReference>
<dbReference type="GO" id="GO:0019632">
    <property type="term" value="P:shikimate metabolic process"/>
    <property type="evidence" value="ECO:0007669"/>
    <property type="project" value="TreeGrafter"/>
</dbReference>
<keyword evidence="3" id="KW-0028">Amino-acid biosynthesis</keyword>
<dbReference type="AlphaFoldDB" id="A0A8H8WNZ9"/>
<dbReference type="GO" id="GO:0005829">
    <property type="term" value="C:cytosol"/>
    <property type="evidence" value="ECO:0007669"/>
    <property type="project" value="TreeGrafter"/>
</dbReference>
<gene>
    <name evidence="5" type="primary">rifI_1</name>
    <name evidence="5" type="ORF">mvi_01440</name>
</gene>
<evidence type="ECO:0000256" key="2">
    <source>
        <dbReference type="ARBA" id="ARBA00023002"/>
    </source>
</evidence>
<dbReference type="SUPFAM" id="SSF51735">
    <property type="entry name" value="NAD(P)-binding Rossmann-fold domains"/>
    <property type="match status" value="1"/>
</dbReference>
<dbReference type="InterPro" id="IPR022893">
    <property type="entry name" value="Shikimate_DH_fam"/>
</dbReference>
<sequence>MSPEPVVPAAPGLPLPLTGETRVFAILGDPIAQAGSPALFNAEFRRRGVPCVLVPMRVPPADLETAFKGLWTVANLDGLVLTVPHKIDVLRFVDELGPTARRMGAINAVRRLPDGRLLGENFDGAGFVGGLHGRGFTIAGRSILIVGCGGAGTAIAFAVAEQRPGALHLFDVDPVRAADLARRIGEIHPDLPIHAGDRDPTSMDMVVNCTSLGMKSGDAFPVELDRMDSRTVAVDIVLKPEVTPFLARAAARGCATHSGSHMLAAQVGAICDFFGLDSISIADGMRDT</sequence>
<evidence type="ECO:0000256" key="1">
    <source>
        <dbReference type="ARBA" id="ARBA00004871"/>
    </source>
</evidence>
<dbReference type="EMBL" id="AP024145">
    <property type="protein sequence ID" value="BCM81683.1"/>
    <property type="molecule type" value="Genomic_DNA"/>
</dbReference>